<keyword evidence="3" id="KW-0132">Cell division</keyword>
<organism evidence="11">
    <name type="scientific">Cuerna arida</name>
    <dbReference type="NCBI Taxonomy" id="1464854"/>
    <lineage>
        <taxon>Eukaryota</taxon>
        <taxon>Metazoa</taxon>
        <taxon>Ecdysozoa</taxon>
        <taxon>Arthropoda</taxon>
        <taxon>Hexapoda</taxon>
        <taxon>Insecta</taxon>
        <taxon>Pterygota</taxon>
        <taxon>Neoptera</taxon>
        <taxon>Paraneoptera</taxon>
        <taxon>Hemiptera</taxon>
        <taxon>Auchenorrhyncha</taxon>
        <taxon>Membracoidea</taxon>
        <taxon>Cicadellidae</taxon>
        <taxon>Cicadellinae</taxon>
        <taxon>Proconiini</taxon>
        <taxon>Cuerna</taxon>
    </lineage>
</organism>
<dbReference type="InterPro" id="IPR056237">
    <property type="entry name" value="ANKLE2_3rd"/>
</dbReference>
<feature type="region of interest" description="Disordered" evidence="7">
    <location>
        <begin position="434"/>
        <end position="464"/>
    </location>
</feature>
<evidence type="ECO:0000256" key="1">
    <source>
        <dbReference type="ARBA" id="ARBA00004240"/>
    </source>
</evidence>
<feature type="region of interest" description="Disordered" evidence="7">
    <location>
        <begin position="480"/>
        <end position="516"/>
    </location>
</feature>
<proteinExistence type="inferred from homology"/>
<feature type="region of interest" description="Disordered" evidence="7">
    <location>
        <begin position="120"/>
        <end position="139"/>
    </location>
</feature>
<comment type="subcellular location">
    <subcellularLocation>
        <location evidence="1">Endoplasmic reticulum</location>
    </subcellularLocation>
</comment>
<dbReference type="PANTHER" id="PTHR12349:SF4">
    <property type="entry name" value="ANKYRIN REPEAT AND LEM DOMAIN-CONTAINING PROTEIN 2"/>
    <property type="match status" value="1"/>
</dbReference>
<dbReference type="EMBL" id="GECZ01025980">
    <property type="protein sequence ID" value="JAS43789.1"/>
    <property type="molecule type" value="Transcribed_RNA"/>
</dbReference>
<accession>A0A1B6F0K0</accession>
<feature type="compositionally biased region" description="Polar residues" evidence="7">
    <location>
        <begin position="436"/>
        <end position="453"/>
    </location>
</feature>
<evidence type="ECO:0000259" key="9">
    <source>
        <dbReference type="Pfam" id="PF01693"/>
    </source>
</evidence>
<feature type="signal peptide" evidence="8">
    <location>
        <begin position="1"/>
        <end position="34"/>
    </location>
</feature>
<dbReference type="GO" id="GO:0031468">
    <property type="term" value="P:nuclear membrane reassembly"/>
    <property type="evidence" value="ECO:0007669"/>
    <property type="project" value="UniProtKB-ARBA"/>
</dbReference>
<dbReference type="PANTHER" id="PTHR12349">
    <property type="entry name" value="ANKYRIN REPEAT AND LEM DOMAIN-CONTAINING PROTEIN 2"/>
    <property type="match status" value="1"/>
</dbReference>
<dbReference type="SUPFAM" id="SSF48403">
    <property type="entry name" value="Ankyrin repeat"/>
    <property type="match status" value="1"/>
</dbReference>
<dbReference type="GO" id="GO:0005783">
    <property type="term" value="C:endoplasmic reticulum"/>
    <property type="evidence" value="ECO:0007669"/>
    <property type="project" value="UniProtKB-SubCell"/>
</dbReference>
<feature type="compositionally biased region" description="Acidic residues" evidence="7">
    <location>
        <begin position="754"/>
        <end position="764"/>
    </location>
</feature>
<protein>
    <submittedName>
        <fullName evidence="11">Uncharacterized protein</fullName>
    </submittedName>
</protein>
<feature type="domain" description="Ribonuclease H1 N-terminal" evidence="9">
    <location>
        <begin position="76"/>
        <end position="109"/>
    </location>
</feature>
<evidence type="ECO:0000256" key="7">
    <source>
        <dbReference type="SAM" id="MobiDB-lite"/>
    </source>
</evidence>
<evidence type="ECO:0000256" key="6">
    <source>
        <dbReference type="ARBA" id="ARBA00023306"/>
    </source>
</evidence>
<feature type="region of interest" description="Disordered" evidence="7">
    <location>
        <begin position="813"/>
        <end position="840"/>
    </location>
</feature>
<dbReference type="GO" id="GO:0007399">
    <property type="term" value="P:nervous system development"/>
    <property type="evidence" value="ECO:0007669"/>
    <property type="project" value="UniProtKB-ARBA"/>
</dbReference>
<keyword evidence="4" id="KW-0256">Endoplasmic reticulum</keyword>
<keyword evidence="8" id="KW-0732">Signal</keyword>
<dbReference type="GO" id="GO:0051301">
    <property type="term" value="P:cell division"/>
    <property type="evidence" value="ECO:0007669"/>
    <property type="project" value="UniProtKB-KW"/>
</dbReference>
<dbReference type="Pfam" id="PF01693">
    <property type="entry name" value="Cauli_VI"/>
    <property type="match status" value="1"/>
</dbReference>
<feature type="compositionally biased region" description="Basic and acidic residues" evidence="7">
    <location>
        <begin position="499"/>
        <end position="510"/>
    </location>
</feature>
<dbReference type="Gene3D" id="1.25.40.20">
    <property type="entry name" value="Ankyrin repeat-containing domain"/>
    <property type="match status" value="1"/>
</dbReference>
<feature type="region of interest" description="Disordered" evidence="7">
    <location>
        <begin position="711"/>
        <end position="773"/>
    </location>
</feature>
<evidence type="ECO:0000256" key="8">
    <source>
        <dbReference type="SAM" id="SignalP"/>
    </source>
</evidence>
<dbReference type="AlphaFoldDB" id="A0A1B6F0K0"/>
<name>A0A1B6F0K0_9HEMI</name>
<feature type="compositionally biased region" description="Acidic residues" evidence="7">
    <location>
        <begin position="726"/>
        <end position="737"/>
    </location>
</feature>
<feature type="chain" id="PRO_5008582495" evidence="8">
    <location>
        <begin position="35"/>
        <end position="840"/>
    </location>
</feature>
<keyword evidence="5" id="KW-0040">ANK repeat</keyword>
<evidence type="ECO:0000256" key="5">
    <source>
        <dbReference type="ARBA" id="ARBA00023043"/>
    </source>
</evidence>
<dbReference type="InterPro" id="IPR036770">
    <property type="entry name" value="Ankyrin_rpt-contain_sf"/>
</dbReference>
<evidence type="ECO:0000256" key="3">
    <source>
        <dbReference type="ARBA" id="ARBA00022618"/>
    </source>
</evidence>
<dbReference type="GO" id="GO:0051721">
    <property type="term" value="F:protein phosphatase 2A binding"/>
    <property type="evidence" value="ECO:0007669"/>
    <property type="project" value="TreeGrafter"/>
</dbReference>
<keyword evidence="6" id="KW-0131">Cell cycle</keyword>
<reference evidence="11" key="1">
    <citation type="submission" date="2015-11" db="EMBL/GenBank/DDBJ databases">
        <title>De novo transcriptome assembly of four potential Pierce s Disease insect vectors from Arizona vineyards.</title>
        <authorList>
            <person name="Tassone E.E."/>
        </authorList>
    </citation>
    <scope>NUCLEOTIDE SEQUENCE</scope>
</reference>
<dbReference type="FunFam" id="1.25.40.20:FF:000072">
    <property type="entry name" value="Ankyrin repeat and LEM domain containing 2"/>
    <property type="match status" value="1"/>
</dbReference>
<feature type="domain" description="ANKLE2 third alpha/beta" evidence="10">
    <location>
        <begin position="306"/>
        <end position="405"/>
    </location>
</feature>
<comment type="similarity">
    <text evidence="2">Belongs to the ANKLE2 family.</text>
</comment>
<feature type="non-terminal residue" evidence="11">
    <location>
        <position position="1"/>
    </location>
</feature>
<evidence type="ECO:0000313" key="11">
    <source>
        <dbReference type="EMBL" id="JAS43789.1"/>
    </source>
</evidence>
<evidence type="ECO:0000256" key="2">
    <source>
        <dbReference type="ARBA" id="ARBA00007597"/>
    </source>
</evidence>
<sequence length="840" mass="93381">RPRLHFCNQSCSCSCCCHCLGCVVECLLTVLCLFQKMGPSPAKQGSEKSPGSVDGVYYGVFLPPDVPPSIEDNESTVVFTDKSEALKLVKKYKKARFKAFRTMTDAMQFAMLGPESVSSCPTSPADVGEKPSPFRGPKPQDMVRFRKAIEAGDLDYIKKTVWENPRFLVSSGDTPAIMQEGSRYNALHIGAKACDAAMCAYILQTVGSEQFMLHFYGDTTDTQQRCTVLLDLYLNTPDKALNETPLHFAAKFGAAKVVQVLVAYPQCDRAATNKFHQTAKDVICSRVTGADSALKEEISAMLDEQFYVPVLRSPDNSVQPVVGKPFSPCSPLEQQCSDIMSPVMEVQALAGPMPRQTAELFRRRWKTPPRVPLGQRRPPIIDQDKGWEKVGRELAQEWKVAWKEYWPFLDTYIDLNSPEGLQLLEDYLHKRFKSASEGNDPSPSPSNKLTSPSAAPMNGVTPESPMAELCSALRACRLSSGGGKPPSRHPPPPRQPAHHNGDVRHTEDTIPSHVTSPHLYMEKSCQVFAKRIADGFQMGDGDAEFLWAEMKHLNVLVSSCKSDNRFSQLDFHRLHSRLGQAVAVRVDPTDISLVTHSLNSIISRKTEDCYSSEEEEEVGDSPFWRRPRLDRRGRQYLHGTVICLARSILTALETGVQQPQPPLTSEQTCADAWALADSCSCTFPTNRHSRRKLALKKLSFEDEEFYEVGPCKVTEERPGVAPADSSGEESDTSDTSECEFFTPPSSPGVRSDDDQAMESPDEGPDVYISGNTPSKLDMSVMEAIRGSELNKAKFPNICRWRHLVLLHSDQERQSWMSPKHKPTPADSSPLWHRSPSLNSD</sequence>
<dbReference type="Pfam" id="PF24567">
    <property type="entry name" value="ANKLE2_3rd"/>
    <property type="match status" value="1"/>
</dbReference>
<gene>
    <name evidence="11" type="ORF">g.30117</name>
</gene>
<dbReference type="InterPro" id="IPR011320">
    <property type="entry name" value="RNase_H1_N"/>
</dbReference>
<evidence type="ECO:0000256" key="4">
    <source>
        <dbReference type="ARBA" id="ARBA00022824"/>
    </source>
</evidence>
<evidence type="ECO:0000259" key="10">
    <source>
        <dbReference type="Pfam" id="PF24567"/>
    </source>
</evidence>